<evidence type="ECO:0000313" key="4">
    <source>
        <dbReference type="Proteomes" id="UP000291022"/>
    </source>
</evidence>
<dbReference type="Ensembl" id="ENSUAMT00000003528.1">
    <property type="protein sequence ID" value="ENSUAMP00000003095.1"/>
    <property type="gene ID" value="ENSUAMG00000002820.1"/>
</dbReference>
<evidence type="ECO:0000256" key="1">
    <source>
        <dbReference type="SAM" id="MobiDB-lite"/>
    </source>
</evidence>
<feature type="domain" description="TNase-like" evidence="2">
    <location>
        <begin position="18"/>
        <end position="149"/>
    </location>
</feature>
<feature type="region of interest" description="Disordered" evidence="1">
    <location>
        <begin position="59"/>
        <end position="91"/>
    </location>
</feature>
<feature type="domain" description="TNase-like" evidence="2">
    <location>
        <begin position="176"/>
        <end position="311"/>
    </location>
</feature>
<dbReference type="PANTHER" id="PTHR12302:SF2">
    <property type="entry name" value="STAPHYLOCOCCAL NUCLEASE DOMAIN-CONTAINING PROTEIN 1"/>
    <property type="match status" value="1"/>
</dbReference>
<evidence type="ECO:0000313" key="3">
    <source>
        <dbReference type="Ensembl" id="ENSUAMP00000003095.1"/>
    </source>
</evidence>
<reference evidence="3" key="2">
    <citation type="submission" date="2025-08" db="UniProtKB">
        <authorList>
            <consortium name="Ensembl"/>
        </authorList>
    </citation>
    <scope>IDENTIFICATION</scope>
</reference>
<dbReference type="InterPro" id="IPR035437">
    <property type="entry name" value="SNase_OB-fold_sf"/>
</dbReference>
<dbReference type="GeneTree" id="ENSGT00510000047270"/>
<dbReference type="PROSITE" id="PS50830">
    <property type="entry name" value="TNASE_3"/>
    <property type="match status" value="2"/>
</dbReference>
<accession>A0A452QE53</accession>
<dbReference type="OMA" id="THESPDE"/>
<dbReference type="AlphaFoldDB" id="A0A452QE53"/>
<organism evidence="3 4">
    <name type="scientific">Ursus americanus</name>
    <name type="common">American black bear</name>
    <name type="synonym">Euarctos americanus</name>
    <dbReference type="NCBI Taxonomy" id="9643"/>
    <lineage>
        <taxon>Eukaryota</taxon>
        <taxon>Metazoa</taxon>
        <taxon>Chordata</taxon>
        <taxon>Craniata</taxon>
        <taxon>Vertebrata</taxon>
        <taxon>Euteleostomi</taxon>
        <taxon>Mammalia</taxon>
        <taxon>Eutheria</taxon>
        <taxon>Laurasiatheria</taxon>
        <taxon>Carnivora</taxon>
        <taxon>Caniformia</taxon>
        <taxon>Ursidae</taxon>
        <taxon>Ursus</taxon>
    </lineage>
</organism>
<dbReference type="SMART" id="SM00318">
    <property type="entry name" value="SNc"/>
    <property type="match status" value="2"/>
</dbReference>
<name>A0A452QE53_URSAM</name>
<dbReference type="GO" id="GO:0005829">
    <property type="term" value="C:cytosol"/>
    <property type="evidence" value="ECO:0007669"/>
    <property type="project" value="TreeGrafter"/>
</dbReference>
<dbReference type="Pfam" id="PF00565">
    <property type="entry name" value="SNase"/>
    <property type="match status" value="2"/>
</dbReference>
<proteinExistence type="predicted"/>
<dbReference type="Gene3D" id="2.40.50.90">
    <property type="match status" value="4"/>
</dbReference>
<dbReference type="GO" id="GO:0005634">
    <property type="term" value="C:nucleus"/>
    <property type="evidence" value="ECO:0007669"/>
    <property type="project" value="TreeGrafter"/>
</dbReference>
<dbReference type="STRING" id="9643.ENSUAMP00000003095"/>
<dbReference type="PANTHER" id="PTHR12302">
    <property type="entry name" value="EBNA2 BINDING PROTEIN P100"/>
    <property type="match status" value="1"/>
</dbReference>
<keyword evidence="4" id="KW-1185">Reference proteome</keyword>
<reference evidence="3" key="3">
    <citation type="submission" date="2025-09" db="UniProtKB">
        <authorList>
            <consortium name="Ensembl"/>
        </authorList>
    </citation>
    <scope>IDENTIFICATION</scope>
</reference>
<dbReference type="InterPro" id="IPR016071">
    <property type="entry name" value="Staphylococal_nuclease_OB-fold"/>
</dbReference>
<dbReference type="SUPFAM" id="SSF50199">
    <property type="entry name" value="Staphylococcal nuclease"/>
    <property type="match status" value="3"/>
</dbReference>
<dbReference type="FunFam" id="2.40.50.90:FF:000002">
    <property type="entry name" value="Staphylococcal nuclease domain-containing protein"/>
    <property type="match status" value="1"/>
</dbReference>
<sequence length="410" mass="45439">MASSAQSGGTSGGPAVPTVQRGIVKMVLSGCAIIVRGQPRGGPPPERQINLSNIRAGNLARRAAATQPDAKDTPDEVGASRGFPEAVDPGYSPISLTDANTNGENIAESLVAEGLATRREGMRANNPEQNRLSECEEQAKAAKKGMWSEGNGSHTIRDLKYTIENPRHFVDSHHQKPVNAIIEHVRDGSVVRALLLPDYYLVTVMLSGIKCPTFRREADGSETPEPFAAEAKFFTESRLLQRDVQIILESCHNQNILGTILHPNGNITELLLKEGFARCVDWSIAVYTRGAEKLRAAERFAKERRLRIWRDYVAPTANLDQKDKQFVAKVMQVLNADAIVVKLNSGDYKTIHLSSIRPPRLEGENMQVRIGRQWSLFSKTEGKMLENTYTWYICVRMLKDGIFNFQSIVS</sequence>
<reference evidence="4" key="1">
    <citation type="submission" date="2016-06" db="EMBL/GenBank/DDBJ databases">
        <title>De novo assembly and RNA-Seq shows season-dependent expression and editing in black bear kidneys.</title>
        <authorList>
            <person name="Korstanje R."/>
            <person name="Srivastava A."/>
            <person name="Sarsani V.K."/>
            <person name="Sheehan S.M."/>
            <person name="Seger R.L."/>
            <person name="Barter M.E."/>
            <person name="Lindqvist C."/>
            <person name="Brody L.C."/>
            <person name="Mullikin J.C."/>
        </authorList>
    </citation>
    <scope>NUCLEOTIDE SEQUENCE [LARGE SCALE GENOMIC DNA]</scope>
</reference>
<dbReference type="GO" id="GO:0003723">
    <property type="term" value="F:RNA binding"/>
    <property type="evidence" value="ECO:0007669"/>
    <property type="project" value="TreeGrafter"/>
</dbReference>
<dbReference type="GO" id="GO:0006402">
    <property type="term" value="P:mRNA catabolic process"/>
    <property type="evidence" value="ECO:0007669"/>
    <property type="project" value="TreeGrafter"/>
</dbReference>
<dbReference type="Proteomes" id="UP000291022">
    <property type="component" value="Unassembled WGS sequence"/>
</dbReference>
<dbReference type="CDD" id="cd00175">
    <property type="entry name" value="SNc"/>
    <property type="match status" value="1"/>
</dbReference>
<dbReference type="GO" id="GO:0004518">
    <property type="term" value="F:nuclease activity"/>
    <property type="evidence" value="ECO:0007669"/>
    <property type="project" value="TreeGrafter"/>
</dbReference>
<evidence type="ECO:0000259" key="2">
    <source>
        <dbReference type="PROSITE" id="PS50830"/>
    </source>
</evidence>
<protein>
    <recommendedName>
        <fullName evidence="2">TNase-like domain-containing protein</fullName>
    </recommendedName>
</protein>